<proteinExistence type="predicted"/>
<dbReference type="InterPro" id="IPR009057">
    <property type="entry name" value="Homeodomain-like_sf"/>
</dbReference>
<protein>
    <submittedName>
        <fullName evidence="6">TetR family transcriptional regulator</fullName>
    </submittedName>
</protein>
<dbReference type="PROSITE" id="PS50977">
    <property type="entry name" value="HTH_TETR_2"/>
    <property type="match status" value="1"/>
</dbReference>
<dbReference type="PANTHER" id="PTHR30055:SF234">
    <property type="entry name" value="HTH-TYPE TRANSCRIPTIONAL REGULATOR BETI"/>
    <property type="match status" value="1"/>
</dbReference>
<dbReference type="InterPro" id="IPR050109">
    <property type="entry name" value="HTH-type_TetR-like_transc_reg"/>
</dbReference>
<evidence type="ECO:0000313" key="7">
    <source>
        <dbReference type="Proteomes" id="UP001330812"/>
    </source>
</evidence>
<feature type="domain" description="HTH tetR-type" evidence="5">
    <location>
        <begin position="14"/>
        <end position="74"/>
    </location>
</feature>
<dbReference type="Gene3D" id="1.10.357.10">
    <property type="entry name" value="Tetracycline Repressor, domain 2"/>
    <property type="match status" value="1"/>
</dbReference>
<keyword evidence="7" id="KW-1185">Reference proteome</keyword>
<evidence type="ECO:0000256" key="2">
    <source>
        <dbReference type="ARBA" id="ARBA00023125"/>
    </source>
</evidence>
<dbReference type="InterPro" id="IPR036271">
    <property type="entry name" value="Tet_transcr_reg_TetR-rel_C_sf"/>
</dbReference>
<dbReference type="EMBL" id="CP142149">
    <property type="protein sequence ID" value="WSE27378.1"/>
    <property type="molecule type" value="Genomic_DNA"/>
</dbReference>
<evidence type="ECO:0000256" key="4">
    <source>
        <dbReference type="PROSITE-ProRule" id="PRU00335"/>
    </source>
</evidence>
<dbReference type="SUPFAM" id="SSF48498">
    <property type="entry name" value="Tetracyclin repressor-like, C-terminal domain"/>
    <property type="match status" value="1"/>
</dbReference>
<dbReference type="Gene3D" id="1.10.10.60">
    <property type="entry name" value="Homeodomain-like"/>
    <property type="match status" value="1"/>
</dbReference>
<evidence type="ECO:0000256" key="3">
    <source>
        <dbReference type="ARBA" id="ARBA00023163"/>
    </source>
</evidence>
<feature type="DNA-binding region" description="H-T-H motif" evidence="4">
    <location>
        <begin position="37"/>
        <end position="56"/>
    </location>
</feature>
<evidence type="ECO:0000259" key="5">
    <source>
        <dbReference type="PROSITE" id="PS50977"/>
    </source>
</evidence>
<keyword evidence="2 4" id="KW-0238">DNA-binding</keyword>
<dbReference type="SUPFAM" id="SSF46689">
    <property type="entry name" value="Homeodomain-like"/>
    <property type="match status" value="1"/>
</dbReference>
<sequence>MPVQNDEAPSFIHAARREQLVRCAIELIAEVGLAQASTVRIAERAGVSRGVLTYHFRDRAELIEQVVRSVYDTGAAFLVPRMRAVTSPRDLLLTFIGGSVELYAAHPTEMAALTAVYAEGVSRAKHRRHTQERSDVEAALREGQERGEFRAFDVGVMYATIRGALDAALVHIAGGGSVEPYASELQTLFDLATTSVRGN</sequence>
<organism evidence="6 7">
    <name type="scientific">Amycolatopsis rhabdoformis</name>
    <dbReference type="NCBI Taxonomy" id="1448059"/>
    <lineage>
        <taxon>Bacteria</taxon>
        <taxon>Bacillati</taxon>
        <taxon>Actinomycetota</taxon>
        <taxon>Actinomycetes</taxon>
        <taxon>Pseudonocardiales</taxon>
        <taxon>Pseudonocardiaceae</taxon>
        <taxon>Amycolatopsis</taxon>
    </lineage>
</organism>
<keyword evidence="1" id="KW-0805">Transcription regulation</keyword>
<keyword evidence="3" id="KW-0804">Transcription</keyword>
<accession>A0ABZ1I0Q1</accession>
<name>A0ABZ1I0Q1_9PSEU</name>
<dbReference type="Proteomes" id="UP001330812">
    <property type="component" value="Chromosome"/>
</dbReference>
<reference evidence="6 7" key="1">
    <citation type="journal article" date="2015" name="Int. J. Syst. Evol. Microbiol.">
        <title>Amycolatopsis rhabdoformis sp. nov., an actinomycete isolated from a tropical forest soil.</title>
        <authorList>
            <person name="Souza W.R."/>
            <person name="Silva R.E."/>
            <person name="Goodfellow M."/>
            <person name="Busarakam K."/>
            <person name="Figueiro F.S."/>
            <person name="Ferreira D."/>
            <person name="Rodrigues-Filho E."/>
            <person name="Moraes L.A.B."/>
            <person name="Zucchi T.D."/>
        </authorList>
    </citation>
    <scope>NUCLEOTIDE SEQUENCE [LARGE SCALE GENOMIC DNA]</scope>
    <source>
        <strain evidence="6 7">NCIMB 14900</strain>
    </source>
</reference>
<dbReference type="PANTHER" id="PTHR30055">
    <property type="entry name" value="HTH-TYPE TRANSCRIPTIONAL REGULATOR RUTR"/>
    <property type="match status" value="1"/>
</dbReference>
<dbReference type="InterPro" id="IPR001647">
    <property type="entry name" value="HTH_TetR"/>
</dbReference>
<evidence type="ECO:0000256" key="1">
    <source>
        <dbReference type="ARBA" id="ARBA00023015"/>
    </source>
</evidence>
<dbReference type="PRINTS" id="PR00455">
    <property type="entry name" value="HTHTETR"/>
</dbReference>
<evidence type="ECO:0000313" key="6">
    <source>
        <dbReference type="EMBL" id="WSE27378.1"/>
    </source>
</evidence>
<dbReference type="RefSeq" id="WP_326566390.1">
    <property type="nucleotide sequence ID" value="NZ_CP142149.1"/>
</dbReference>
<dbReference type="Pfam" id="PF00440">
    <property type="entry name" value="TetR_N"/>
    <property type="match status" value="1"/>
</dbReference>
<gene>
    <name evidence="6" type="ORF">VSH64_31540</name>
</gene>